<evidence type="ECO:0000313" key="1">
    <source>
        <dbReference type="EMBL" id="KAF3956028.1"/>
    </source>
</evidence>
<keyword evidence="2" id="KW-1185">Reference proteome</keyword>
<sequence>MGVRKTHQKVDEVICGSMVDVHAQMVVVSYGSMEELASDDEMGVEEKHSSIEVVVMEKEEVETYSSMLEGVGTLTEEEVTYSNKEVVAREMGMGEICRRKEVGEKEMEEVVTCRHREEEVMEMGVVETCRRKEVGVKEKVGVVICKRKEVGGRRRWGW</sequence>
<dbReference type="OrthoDB" id="10523382at2759"/>
<protein>
    <submittedName>
        <fullName evidence="1">Uncharacterized protein</fullName>
    </submittedName>
</protein>
<dbReference type="Proteomes" id="UP000737018">
    <property type="component" value="Unassembled WGS sequence"/>
</dbReference>
<dbReference type="EMBL" id="JRKL02003213">
    <property type="protein sequence ID" value="KAF3956028.1"/>
    <property type="molecule type" value="Genomic_DNA"/>
</dbReference>
<gene>
    <name evidence="1" type="ORF">CMV_018818</name>
</gene>
<proteinExistence type="predicted"/>
<accession>A0A8J4QQV8</accession>
<name>A0A8J4QQV8_9ROSI</name>
<organism evidence="1 2">
    <name type="scientific">Castanea mollissima</name>
    <name type="common">Chinese chestnut</name>
    <dbReference type="NCBI Taxonomy" id="60419"/>
    <lineage>
        <taxon>Eukaryota</taxon>
        <taxon>Viridiplantae</taxon>
        <taxon>Streptophyta</taxon>
        <taxon>Embryophyta</taxon>
        <taxon>Tracheophyta</taxon>
        <taxon>Spermatophyta</taxon>
        <taxon>Magnoliopsida</taxon>
        <taxon>eudicotyledons</taxon>
        <taxon>Gunneridae</taxon>
        <taxon>Pentapetalae</taxon>
        <taxon>rosids</taxon>
        <taxon>fabids</taxon>
        <taxon>Fagales</taxon>
        <taxon>Fagaceae</taxon>
        <taxon>Castanea</taxon>
    </lineage>
</organism>
<comment type="caution">
    <text evidence="1">The sequence shown here is derived from an EMBL/GenBank/DDBJ whole genome shotgun (WGS) entry which is preliminary data.</text>
</comment>
<dbReference type="AlphaFoldDB" id="A0A8J4QQV8"/>
<evidence type="ECO:0000313" key="2">
    <source>
        <dbReference type="Proteomes" id="UP000737018"/>
    </source>
</evidence>
<reference evidence="1" key="1">
    <citation type="submission" date="2020-03" db="EMBL/GenBank/DDBJ databases">
        <title>Castanea mollissima Vanexum genome sequencing.</title>
        <authorList>
            <person name="Staton M."/>
        </authorList>
    </citation>
    <scope>NUCLEOTIDE SEQUENCE</scope>
    <source>
        <tissue evidence="1">Leaf</tissue>
    </source>
</reference>